<evidence type="ECO:0000256" key="1">
    <source>
        <dbReference type="ARBA" id="ARBA00004123"/>
    </source>
</evidence>
<evidence type="ECO:0000256" key="3">
    <source>
        <dbReference type="ARBA" id="ARBA00023015"/>
    </source>
</evidence>
<dbReference type="GO" id="GO:0000976">
    <property type="term" value="F:transcription cis-regulatory region binding"/>
    <property type="evidence" value="ECO:0007669"/>
    <property type="project" value="UniProtKB-ARBA"/>
</dbReference>
<dbReference type="CDD" id="cd00167">
    <property type="entry name" value="SANT"/>
    <property type="match status" value="2"/>
</dbReference>
<evidence type="ECO:0000256" key="7">
    <source>
        <dbReference type="SAM" id="MobiDB-lite"/>
    </source>
</evidence>
<feature type="region of interest" description="Disordered" evidence="7">
    <location>
        <begin position="308"/>
        <end position="332"/>
    </location>
</feature>
<dbReference type="SMART" id="SM00717">
    <property type="entry name" value="SANT"/>
    <property type="match status" value="2"/>
</dbReference>
<dbReference type="GO" id="GO:0005634">
    <property type="term" value="C:nucleus"/>
    <property type="evidence" value="ECO:0007669"/>
    <property type="project" value="UniProtKB-SubCell"/>
</dbReference>
<sequence length="332" mass="38282">MGRHSVKEKLRKGLWSPEEDEKLYNYITRFGVGCWSSVPKLAGLQRCGKSCRLRWINYLRPDLKRGMFSQEEEEMIFTLHEVLGNRWAQIAAKLRGRTDNEIKNYWNSYLKKKLIKKGIDPNTHKPLSENQVRNETNCTDKASMLIPQLPNVSNSAEIEQPFHFNKRSFNSEAITRQLTEISRNQLVSKQQVFDPLFLYEFQANVNPIGPYDHQNQIEGNTNFGFCSMPRLTNFEHGHMTESDFSDSSTSRMSTSNSSNMISHHSSSGIQMNQMLENAQELIWDADNKIDSLFQYPYDGIKNEEDFSTNNPLSSLSQDLSGENRDVSTISKM</sequence>
<evidence type="ECO:0000256" key="4">
    <source>
        <dbReference type="ARBA" id="ARBA00023125"/>
    </source>
</evidence>
<dbReference type="PANTHER" id="PTHR47997:SF7">
    <property type="entry name" value="MYB-RELATED PROTEIN 330-LIKE ISOFORM X1"/>
    <property type="match status" value="1"/>
</dbReference>
<keyword evidence="11" id="KW-1185">Reference proteome</keyword>
<dbReference type="InterPro" id="IPR017930">
    <property type="entry name" value="Myb_dom"/>
</dbReference>
<dbReference type="InterPro" id="IPR001005">
    <property type="entry name" value="SANT/Myb"/>
</dbReference>
<dbReference type="PANTHER" id="PTHR47997">
    <property type="entry name" value="MYB DOMAIN PROTEIN 55"/>
    <property type="match status" value="1"/>
</dbReference>
<organism evidence="10 11">
    <name type="scientific">Anisodus acutangulus</name>
    <dbReference type="NCBI Taxonomy" id="402998"/>
    <lineage>
        <taxon>Eukaryota</taxon>
        <taxon>Viridiplantae</taxon>
        <taxon>Streptophyta</taxon>
        <taxon>Embryophyta</taxon>
        <taxon>Tracheophyta</taxon>
        <taxon>Spermatophyta</taxon>
        <taxon>Magnoliopsida</taxon>
        <taxon>eudicotyledons</taxon>
        <taxon>Gunneridae</taxon>
        <taxon>Pentapetalae</taxon>
        <taxon>asterids</taxon>
        <taxon>lamiids</taxon>
        <taxon>Solanales</taxon>
        <taxon>Solanaceae</taxon>
        <taxon>Solanoideae</taxon>
        <taxon>Hyoscyameae</taxon>
        <taxon>Anisodus</taxon>
    </lineage>
</organism>
<dbReference type="Gene3D" id="1.10.10.60">
    <property type="entry name" value="Homeodomain-like"/>
    <property type="match status" value="2"/>
</dbReference>
<reference evidence="11" key="1">
    <citation type="journal article" date="2023" name="Proc. Natl. Acad. Sci. U.S.A.">
        <title>Genomic and structural basis for evolution of tropane alkaloid biosynthesis.</title>
        <authorList>
            <person name="Wanga Y.-J."/>
            <person name="Taina T."/>
            <person name="Yua J.-Y."/>
            <person name="Lia J."/>
            <person name="Xua B."/>
            <person name="Chenc J."/>
            <person name="D'Auriad J.C."/>
            <person name="Huanga J.-P."/>
            <person name="Huanga S.-X."/>
        </authorList>
    </citation>
    <scope>NUCLEOTIDE SEQUENCE [LARGE SCALE GENOMIC DNA]</scope>
    <source>
        <strain evidence="11">cv. KIB-2019</strain>
    </source>
</reference>
<feature type="domain" description="HTH myb-type" evidence="9">
    <location>
        <begin position="7"/>
        <end position="59"/>
    </location>
</feature>
<proteinExistence type="predicted"/>
<accession>A0A9Q1RJL3</accession>
<evidence type="ECO:0000259" key="8">
    <source>
        <dbReference type="PROSITE" id="PS50090"/>
    </source>
</evidence>
<protein>
    <submittedName>
        <fullName evidence="10">Uncharacterized protein</fullName>
    </submittedName>
</protein>
<keyword evidence="4" id="KW-0238">DNA-binding</keyword>
<evidence type="ECO:0000259" key="9">
    <source>
        <dbReference type="PROSITE" id="PS51294"/>
    </source>
</evidence>
<feature type="domain" description="Myb-like" evidence="8">
    <location>
        <begin position="60"/>
        <end position="110"/>
    </location>
</feature>
<keyword evidence="3" id="KW-0805">Transcription regulation</keyword>
<keyword evidence="6" id="KW-0539">Nucleus</keyword>
<dbReference type="GO" id="GO:0010597">
    <property type="term" value="P:green leaf volatile biosynthetic process"/>
    <property type="evidence" value="ECO:0007669"/>
    <property type="project" value="UniProtKB-ARBA"/>
</dbReference>
<comment type="caution">
    <text evidence="10">The sequence shown here is derived from an EMBL/GenBank/DDBJ whole genome shotgun (WGS) entry which is preliminary data.</text>
</comment>
<dbReference type="EMBL" id="JAJAGQ010000006">
    <property type="protein sequence ID" value="KAJ8559844.1"/>
    <property type="molecule type" value="Genomic_DNA"/>
</dbReference>
<comment type="subcellular location">
    <subcellularLocation>
        <location evidence="1">Nucleus</location>
    </subcellularLocation>
</comment>
<evidence type="ECO:0000256" key="6">
    <source>
        <dbReference type="ARBA" id="ARBA00023242"/>
    </source>
</evidence>
<dbReference type="AlphaFoldDB" id="A0A9Q1RJL3"/>
<name>A0A9Q1RJL3_9SOLA</name>
<evidence type="ECO:0000256" key="2">
    <source>
        <dbReference type="ARBA" id="ARBA00022737"/>
    </source>
</evidence>
<keyword evidence="2" id="KW-0677">Repeat</keyword>
<keyword evidence="5" id="KW-0804">Transcription</keyword>
<dbReference type="InterPro" id="IPR009057">
    <property type="entry name" value="Homeodomain-like_sf"/>
</dbReference>
<dbReference type="InterPro" id="IPR051953">
    <property type="entry name" value="Plant_SW-associated_TFs"/>
</dbReference>
<gene>
    <name evidence="10" type="ORF">K7X08_003902</name>
</gene>
<feature type="domain" description="Myb-like" evidence="8">
    <location>
        <begin position="7"/>
        <end position="59"/>
    </location>
</feature>
<dbReference type="PROSITE" id="PS51294">
    <property type="entry name" value="HTH_MYB"/>
    <property type="match status" value="2"/>
</dbReference>
<feature type="compositionally biased region" description="Low complexity" evidence="7">
    <location>
        <begin position="245"/>
        <end position="264"/>
    </location>
</feature>
<dbReference type="Pfam" id="PF00249">
    <property type="entry name" value="Myb_DNA-binding"/>
    <property type="match status" value="2"/>
</dbReference>
<dbReference type="OrthoDB" id="2143914at2759"/>
<dbReference type="PROSITE" id="PS50090">
    <property type="entry name" value="MYB_LIKE"/>
    <property type="match status" value="2"/>
</dbReference>
<evidence type="ECO:0000313" key="10">
    <source>
        <dbReference type="EMBL" id="KAJ8559844.1"/>
    </source>
</evidence>
<dbReference type="SUPFAM" id="SSF46689">
    <property type="entry name" value="Homeodomain-like"/>
    <property type="match status" value="1"/>
</dbReference>
<evidence type="ECO:0000256" key="5">
    <source>
        <dbReference type="ARBA" id="ARBA00023163"/>
    </source>
</evidence>
<dbReference type="FunFam" id="1.10.10.60:FF:000394">
    <property type="entry name" value="MYB transcription factor"/>
    <property type="match status" value="1"/>
</dbReference>
<feature type="region of interest" description="Disordered" evidence="7">
    <location>
        <begin position="240"/>
        <end position="264"/>
    </location>
</feature>
<evidence type="ECO:0000313" key="11">
    <source>
        <dbReference type="Proteomes" id="UP001152561"/>
    </source>
</evidence>
<dbReference type="FunFam" id="1.10.10.60:FF:000158">
    <property type="entry name" value="MYB transcription factor"/>
    <property type="match status" value="1"/>
</dbReference>
<feature type="domain" description="HTH myb-type" evidence="9">
    <location>
        <begin position="60"/>
        <end position="114"/>
    </location>
</feature>
<dbReference type="Proteomes" id="UP001152561">
    <property type="component" value="Unassembled WGS sequence"/>
</dbReference>